<keyword evidence="2" id="KW-0732">Signal</keyword>
<protein>
    <recommendedName>
        <fullName evidence="5">Lipoprotein</fullName>
    </recommendedName>
</protein>
<feature type="region of interest" description="Disordered" evidence="1">
    <location>
        <begin position="103"/>
        <end position="169"/>
    </location>
</feature>
<dbReference type="OrthoDB" id="2329972at2"/>
<feature type="compositionally biased region" description="Polar residues" evidence="1">
    <location>
        <begin position="103"/>
        <end position="126"/>
    </location>
</feature>
<feature type="compositionally biased region" description="Low complexity" evidence="1">
    <location>
        <begin position="29"/>
        <end position="55"/>
    </location>
</feature>
<dbReference type="AlphaFoldDB" id="A0A0R2A6T3"/>
<organism evidence="3 4">
    <name type="scientific">Paucilactobacillus vaccinostercus DSM 20634</name>
    <dbReference type="NCBI Taxonomy" id="1423813"/>
    <lineage>
        <taxon>Bacteria</taxon>
        <taxon>Bacillati</taxon>
        <taxon>Bacillota</taxon>
        <taxon>Bacilli</taxon>
        <taxon>Lactobacillales</taxon>
        <taxon>Lactobacillaceae</taxon>
        <taxon>Paucilactobacillus</taxon>
    </lineage>
</organism>
<dbReference type="EMBL" id="AYYY01000001">
    <property type="protein sequence ID" value="KRM62781.1"/>
    <property type="molecule type" value="Genomic_DNA"/>
</dbReference>
<feature type="signal peptide" evidence="2">
    <location>
        <begin position="1"/>
        <end position="24"/>
    </location>
</feature>
<evidence type="ECO:0000256" key="2">
    <source>
        <dbReference type="SAM" id="SignalP"/>
    </source>
</evidence>
<evidence type="ECO:0000313" key="4">
    <source>
        <dbReference type="Proteomes" id="UP000051733"/>
    </source>
</evidence>
<dbReference type="PROSITE" id="PS51257">
    <property type="entry name" value="PROKAR_LIPOPROTEIN"/>
    <property type="match status" value="1"/>
</dbReference>
<proteinExistence type="predicted"/>
<keyword evidence="4" id="KW-1185">Reference proteome</keyword>
<reference evidence="3 4" key="1">
    <citation type="journal article" date="2015" name="Genome Announc.">
        <title>Expanding the biotechnology potential of lactobacilli through comparative genomics of 213 strains and associated genera.</title>
        <authorList>
            <person name="Sun Z."/>
            <person name="Harris H.M."/>
            <person name="McCann A."/>
            <person name="Guo C."/>
            <person name="Argimon S."/>
            <person name="Zhang W."/>
            <person name="Yang X."/>
            <person name="Jeffery I.B."/>
            <person name="Cooney J.C."/>
            <person name="Kagawa T.F."/>
            <person name="Liu W."/>
            <person name="Song Y."/>
            <person name="Salvetti E."/>
            <person name="Wrobel A."/>
            <person name="Rasinkangas P."/>
            <person name="Parkhill J."/>
            <person name="Rea M.C."/>
            <person name="O'Sullivan O."/>
            <person name="Ritari J."/>
            <person name="Douillard F.P."/>
            <person name="Paul Ross R."/>
            <person name="Yang R."/>
            <person name="Briner A.E."/>
            <person name="Felis G.E."/>
            <person name="de Vos W.M."/>
            <person name="Barrangou R."/>
            <person name="Klaenhammer T.R."/>
            <person name="Caufield P.W."/>
            <person name="Cui Y."/>
            <person name="Zhang H."/>
            <person name="O'Toole P.W."/>
        </authorList>
    </citation>
    <scope>NUCLEOTIDE SEQUENCE [LARGE SCALE GENOMIC DNA]</scope>
    <source>
        <strain evidence="3 4">DSM 20634</strain>
    </source>
</reference>
<comment type="caution">
    <text evidence="3">The sequence shown here is derived from an EMBL/GenBank/DDBJ whole genome shotgun (WGS) entry which is preliminary data.</text>
</comment>
<feature type="chain" id="PRO_5039119631" description="Lipoprotein" evidence="2">
    <location>
        <begin position="25"/>
        <end position="234"/>
    </location>
</feature>
<name>A0A0R2A6T3_9LACO</name>
<gene>
    <name evidence="3" type="ORF">FC26_GL001212</name>
</gene>
<dbReference type="PATRIC" id="fig|1423813.3.peg.1234"/>
<accession>A0A0R2A6T3</accession>
<evidence type="ECO:0000313" key="3">
    <source>
        <dbReference type="EMBL" id="KRM62781.1"/>
    </source>
</evidence>
<feature type="compositionally biased region" description="Low complexity" evidence="1">
    <location>
        <begin position="138"/>
        <end position="169"/>
    </location>
</feature>
<dbReference type="RefSeq" id="WP_057777037.1">
    <property type="nucleotide sequence ID" value="NZ_AYYY01000001.1"/>
</dbReference>
<evidence type="ECO:0008006" key="5">
    <source>
        <dbReference type="Google" id="ProtNLM"/>
    </source>
</evidence>
<dbReference type="Proteomes" id="UP000051733">
    <property type="component" value="Unassembled WGS sequence"/>
</dbReference>
<feature type="region of interest" description="Disordered" evidence="1">
    <location>
        <begin position="29"/>
        <end position="56"/>
    </location>
</feature>
<sequence length="234" mass="24259">MTKLIQGRAKWLGMLMVAALLVLGGCGNSQSSSDESSSSSSATSQSSQTNASTQAVQKAKKLIASGEYEQALTTLQDVSAPSTKVKSLISEVKQLIQAESDYKNGNYNSATDSTTTLQKSDTNEVQQAAAGLADKITSAKNSDSSSTSSVTSSESTSSSSNSSSSATTDENSIISKFASAVGYYGKSGYSFTIDGQSGQTYTIEVRKDNQDGSVANLVGIYQYNASTGAVTKTN</sequence>
<evidence type="ECO:0000256" key="1">
    <source>
        <dbReference type="SAM" id="MobiDB-lite"/>
    </source>
</evidence>